<evidence type="ECO:0000313" key="1">
    <source>
        <dbReference type="EMBL" id="VAW14966.1"/>
    </source>
</evidence>
<name>A0A3B0U6B2_9ZZZZ</name>
<organism evidence="1">
    <name type="scientific">hydrothermal vent metagenome</name>
    <dbReference type="NCBI Taxonomy" id="652676"/>
    <lineage>
        <taxon>unclassified sequences</taxon>
        <taxon>metagenomes</taxon>
        <taxon>ecological metagenomes</taxon>
    </lineage>
</organism>
<protein>
    <submittedName>
        <fullName evidence="1">Uncharacterized protein</fullName>
    </submittedName>
</protein>
<reference evidence="1" key="1">
    <citation type="submission" date="2018-06" db="EMBL/GenBank/DDBJ databases">
        <authorList>
            <person name="Zhirakovskaya E."/>
        </authorList>
    </citation>
    <scope>NUCLEOTIDE SEQUENCE</scope>
</reference>
<proteinExistence type="predicted"/>
<gene>
    <name evidence="1" type="ORF">MNBD_ALPHA09-792</name>
</gene>
<dbReference type="EMBL" id="UOEM01000082">
    <property type="protein sequence ID" value="VAW14966.1"/>
    <property type="molecule type" value="Genomic_DNA"/>
</dbReference>
<sequence length="265" mass="26326">MMQLPPVQLNSITDATHADKGRIAICGSHGGLYPAYLAFAAGLGAVIFNDAGGGLDNAGIAGVMALGDIGMAAAAVSHMSCRIADADDMGARGVISAVNEVAARAEVEVGEGAASAAEKLGACPLPNGMAAKVEDTRRVIRADGIAHDIVLVDSASLVRPQDEGRIVITGSHGGLIGGDPARALKAEAALAVFNDAGGGCDGAGTTRLPALDKRGIAAVTVSHVTARIGEAMSAYQSGIISAANQAAVARGIGVGDILKTVLERA</sequence>
<dbReference type="AlphaFoldDB" id="A0A3B0U6B2"/>
<accession>A0A3B0U6B2</accession>